<sequence length="703" mass="78815">MMGAILGNKAGDHSSIGPTTETPRALPTSKTSMVSKTMVPIHFARLSKILTSCLGAFGAFLVIVDVSLNNWEINHFLGNAQYFITPVANLPSLHVIKSHYAFPNEASPEDLSEVSEFMMNHSISTATDHDGSHYLITAGSYAILDAANDICGDLVHTYPMENVTESIPGTIRLATVSDKLEYVRGNLFEYMFGAADTRPAPANATHAVLTDLGYTPTRMDCDMRLTTPIEVPEDSGGVVLINTSMFRVYAKSLCTACTPIVEFGHDICELKLTYNATAQIMTVLSSKAHIGGVHTVGLMFQRTAASVASLVLRVLCVLFAIFGYIASQKTIHWCDPTALSTWYKRVICTLSPPIYRYSSYAFSFSSFCLNSDWFVFGYVIAVLLDEKQSMIYSKIMFTWNEHGDSSWIPIQLFAIEFRWLWLNCAIVKLFKFVLNFVSMTRYTGKNLLVGLCNFSSGFYIYLGAVVLFDRTKMIQGINHDMVSLSSSTEPLDGLRVDVFNGYYMRTVPDILFIMTINLMVVLTIDHLVHFRWWQRVAKSSLGRQTMFNSTSILNEMRCDFYHIDGYKNQAVKIQARTLCTMQWFFMCHTLCFGLPEDPKHIRALLSHSAKSDRLTVRLLSKSIEMPHADLLKLNDSNHSTRNLSVRPKKSDDTDDAPSYDSIQICILVQDSDGNIRLYDSRRSELIGLGVEVKIFNNGKFILG</sequence>
<comment type="caution">
    <text evidence="3">The sequence shown here is derived from an EMBL/GenBank/DDBJ whole genome shotgun (WGS) entry which is preliminary data.</text>
</comment>
<evidence type="ECO:0000313" key="4">
    <source>
        <dbReference type="Proteomes" id="UP000481153"/>
    </source>
</evidence>
<feature type="transmembrane region" description="Helical" evidence="2">
    <location>
        <begin position="307"/>
        <end position="326"/>
    </location>
</feature>
<feature type="region of interest" description="Disordered" evidence="1">
    <location>
        <begin position="1"/>
        <end position="31"/>
    </location>
</feature>
<dbReference type="Proteomes" id="UP000481153">
    <property type="component" value="Unassembled WGS sequence"/>
</dbReference>
<evidence type="ECO:0000313" key="3">
    <source>
        <dbReference type="EMBL" id="KAF0728674.1"/>
    </source>
</evidence>
<gene>
    <name evidence="3" type="ORF">Ae201684_013632</name>
</gene>
<keyword evidence="4" id="KW-1185">Reference proteome</keyword>
<keyword evidence="2" id="KW-0812">Transmembrane</keyword>
<name>A0A6G0WMV5_9STRA</name>
<accession>A0A6G0WMV5</accession>
<feature type="transmembrane region" description="Helical" evidence="2">
    <location>
        <begin position="360"/>
        <end position="384"/>
    </location>
</feature>
<dbReference type="EMBL" id="VJMJ01000175">
    <property type="protein sequence ID" value="KAF0728674.1"/>
    <property type="molecule type" value="Genomic_DNA"/>
</dbReference>
<dbReference type="AlphaFoldDB" id="A0A6G0WMV5"/>
<keyword evidence="2" id="KW-1133">Transmembrane helix</keyword>
<proteinExistence type="predicted"/>
<dbReference type="VEuPathDB" id="FungiDB:AeMF1_004854"/>
<feature type="transmembrane region" description="Helical" evidence="2">
    <location>
        <begin position="447"/>
        <end position="468"/>
    </location>
</feature>
<reference evidence="3 4" key="1">
    <citation type="submission" date="2019-07" db="EMBL/GenBank/DDBJ databases">
        <title>Genomics analysis of Aphanomyces spp. identifies a new class of oomycete effector associated with host adaptation.</title>
        <authorList>
            <person name="Gaulin E."/>
        </authorList>
    </citation>
    <scope>NUCLEOTIDE SEQUENCE [LARGE SCALE GENOMIC DNA]</scope>
    <source>
        <strain evidence="3 4">ATCC 201684</strain>
    </source>
</reference>
<protein>
    <submittedName>
        <fullName evidence="3">Uncharacterized protein</fullName>
    </submittedName>
</protein>
<feature type="transmembrane region" description="Helical" evidence="2">
    <location>
        <begin position="510"/>
        <end position="528"/>
    </location>
</feature>
<evidence type="ECO:0000256" key="1">
    <source>
        <dbReference type="SAM" id="MobiDB-lite"/>
    </source>
</evidence>
<organism evidence="3 4">
    <name type="scientific">Aphanomyces euteiches</name>
    <dbReference type="NCBI Taxonomy" id="100861"/>
    <lineage>
        <taxon>Eukaryota</taxon>
        <taxon>Sar</taxon>
        <taxon>Stramenopiles</taxon>
        <taxon>Oomycota</taxon>
        <taxon>Saprolegniomycetes</taxon>
        <taxon>Saprolegniales</taxon>
        <taxon>Verrucalvaceae</taxon>
        <taxon>Aphanomyces</taxon>
    </lineage>
</organism>
<evidence type="ECO:0000256" key="2">
    <source>
        <dbReference type="SAM" id="Phobius"/>
    </source>
</evidence>
<keyword evidence="2" id="KW-0472">Membrane</keyword>
<dbReference type="VEuPathDB" id="FungiDB:AeMF1_006541"/>
<feature type="compositionally biased region" description="Polar residues" evidence="1">
    <location>
        <begin position="16"/>
        <end position="31"/>
    </location>
</feature>